<sequence length="107" mass="12048">MIGASKHVVLSAFGFMDSADQYLDNDMTWVLVIFFLALCFLVNIFLLNAVVAVMSDSLSREVKNRRGNLVRQKLQYVLENLHLSPLKSQKKLVYLVAATKLKEGATE</sequence>
<feature type="domain" description="Ion transport" evidence="6">
    <location>
        <begin position="14"/>
        <end position="64"/>
    </location>
</feature>
<evidence type="ECO:0000256" key="3">
    <source>
        <dbReference type="ARBA" id="ARBA00022989"/>
    </source>
</evidence>
<dbReference type="InterPro" id="IPR005821">
    <property type="entry name" value="Ion_trans_dom"/>
</dbReference>
<evidence type="ECO:0000256" key="5">
    <source>
        <dbReference type="SAM" id="Phobius"/>
    </source>
</evidence>
<keyword evidence="3 5" id="KW-1133">Transmembrane helix</keyword>
<keyword evidence="4 5" id="KW-0472">Membrane</keyword>
<dbReference type="Gene3D" id="1.10.287.70">
    <property type="match status" value="1"/>
</dbReference>
<evidence type="ECO:0000256" key="1">
    <source>
        <dbReference type="ARBA" id="ARBA00004141"/>
    </source>
</evidence>
<organism evidence="7">
    <name type="scientific">Strombidium rassoulzadegani</name>
    <dbReference type="NCBI Taxonomy" id="1082188"/>
    <lineage>
        <taxon>Eukaryota</taxon>
        <taxon>Sar</taxon>
        <taxon>Alveolata</taxon>
        <taxon>Ciliophora</taxon>
        <taxon>Intramacronucleata</taxon>
        <taxon>Spirotrichea</taxon>
        <taxon>Oligotrichia</taxon>
        <taxon>Strombidiidae</taxon>
        <taxon>Strombidium</taxon>
    </lineage>
</organism>
<dbReference type="Pfam" id="PF00520">
    <property type="entry name" value="Ion_trans"/>
    <property type="match status" value="1"/>
</dbReference>
<evidence type="ECO:0000256" key="4">
    <source>
        <dbReference type="ARBA" id="ARBA00023136"/>
    </source>
</evidence>
<dbReference type="GO" id="GO:0016020">
    <property type="term" value="C:membrane"/>
    <property type="evidence" value="ECO:0007669"/>
    <property type="project" value="UniProtKB-SubCell"/>
</dbReference>
<feature type="transmembrane region" description="Helical" evidence="5">
    <location>
        <begin position="29"/>
        <end position="55"/>
    </location>
</feature>
<evidence type="ECO:0000313" key="7">
    <source>
        <dbReference type="EMBL" id="CAE0229396.1"/>
    </source>
</evidence>
<name>A0A7S3CK99_9SPIT</name>
<dbReference type="EMBL" id="HBIA01002208">
    <property type="protein sequence ID" value="CAE0229396.1"/>
    <property type="molecule type" value="Transcribed_RNA"/>
</dbReference>
<reference evidence="7" key="1">
    <citation type="submission" date="2021-01" db="EMBL/GenBank/DDBJ databases">
        <authorList>
            <person name="Corre E."/>
            <person name="Pelletier E."/>
            <person name="Niang G."/>
            <person name="Scheremetjew M."/>
            <person name="Finn R."/>
            <person name="Kale V."/>
            <person name="Holt S."/>
            <person name="Cochrane G."/>
            <person name="Meng A."/>
            <person name="Brown T."/>
            <person name="Cohen L."/>
        </authorList>
    </citation>
    <scope>NUCLEOTIDE SEQUENCE</scope>
    <source>
        <strain evidence="7">Ras09</strain>
    </source>
</reference>
<accession>A0A7S3CK99</accession>
<dbReference type="AlphaFoldDB" id="A0A7S3CK99"/>
<comment type="subcellular location">
    <subcellularLocation>
        <location evidence="1">Membrane</location>
        <topology evidence="1">Multi-pass membrane protein</topology>
    </subcellularLocation>
</comment>
<protein>
    <recommendedName>
        <fullName evidence="6">Ion transport domain-containing protein</fullName>
    </recommendedName>
</protein>
<gene>
    <name evidence="7" type="ORF">SRAS04492_LOCUS1180</name>
</gene>
<dbReference type="GO" id="GO:0005216">
    <property type="term" value="F:monoatomic ion channel activity"/>
    <property type="evidence" value="ECO:0007669"/>
    <property type="project" value="InterPro"/>
</dbReference>
<evidence type="ECO:0000259" key="6">
    <source>
        <dbReference type="Pfam" id="PF00520"/>
    </source>
</evidence>
<keyword evidence="2 5" id="KW-0812">Transmembrane</keyword>
<evidence type="ECO:0000256" key="2">
    <source>
        <dbReference type="ARBA" id="ARBA00022692"/>
    </source>
</evidence>
<proteinExistence type="predicted"/>